<feature type="non-terminal residue" evidence="1">
    <location>
        <position position="123"/>
    </location>
</feature>
<sequence length="123" mass="14002">TMCKDQGYASIFVDWRQNIHFDAILTRMECYSTMFADIPEDDIQCFLLDTEANANTKKKTASDIALVQLFLTNEGETSAIEEIPPADLDRYLSLFLLSVRKTSGEEYEPTTLRGFCGQIPYKI</sequence>
<gene>
    <name evidence="1" type="ORF">PACLA_8A072442</name>
</gene>
<dbReference type="EMBL" id="CACRXK020002748">
    <property type="protein sequence ID" value="CAB3995854.1"/>
    <property type="molecule type" value="Genomic_DNA"/>
</dbReference>
<dbReference type="PANTHER" id="PTHR46963">
    <property type="entry name" value="SIMILAR TO RIKEN CDNA E130308A19"/>
    <property type="match status" value="1"/>
</dbReference>
<dbReference type="PANTHER" id="PTHR46963:SF2">
    <property type="match status" value="1"/>
</dbReference>
<reference evidence="1" key="1">
    <citation type="submission" date="2020-04" db="EMBL/GenBank/DDBJ databases">
        <authorList>
            <person name="Alioto T."/>
            <person name="Alioto T."/>
            <person name="Gomez Garrido J."/>
        </authorList>
    </citation>
    <scope>NUCLEOTIDE SEQUENCE</scope>
    <source>
        <strain evidence="1">A484AB</strain>
    </source>
</reference>
<name>A0A6S7GQW5_PARCT</name>
<keyword evidence="2" id="KW-1185">Reference proteome</keyword>
<comment type="caution">
    <text evidence="1">The sequence shown here is derived from an EMBL/GenBank/DDBJ whole genome shotgun (WGS) entry which is preliminary data.</text>
</comment>
<proteinExistence type="predicted"/>
<organism evidence="1 2">
    <name type="scientific">Paramuricea clavata</name>
    <name type="common">Red gorgonian</name>
    <name type="synonym">Violescent sea-whip</name>
    <dbReference type="NCBI Taxonomy" id="317549"/>
    <lineage>
        <taxon>Eukaryota</taxon>
        <taxon>Metazoa</taxon>
        <taxon>Cnidaria</taxon>
        <taxon>Anthozoa</taxon>
        <taxon>Octocorallia</taxon>
        <taxon>Malacalcyonacea</taxon>
        <taxon>Plexauridae</taxon>
        <taxon>Paramuricea</taxon>
    </lineage>
</organism>
<dbReference type="Proteomes" id="UP001152795">
    <property type="component" value="Unassembled WGS sequence"/>
</dbReference>
<protein>
    <submittedName>
        <fullName evidence="1">Uncharacterized protein</fullName>
    </submittedName>
</protein>
<evidence type="ECO:0000313" key="1">
    <source>
        <dbReference type="EMBL" id="CAB3995854.1"/>
    </source>
</evidence>
<dbReference type="InterPro" id="IPR042838">
    <property type="entry name" value="KIAA1958"/>
</dbReference>
<evidence type="ECO:0000313" key="2">
    <source>
        <dbReference type="Proteomes" id="UP001152795"/>
    </source>
</evidence>
<dbReference type="OrthoDB" id="5989432at2759"/>
<accession>A0A6S7GQW5</accession>
<dbReference type="AlphaFoldDB" id="A0A6S7GQW5"/>